<keyword evidence="2" id="KW-1185">Reference proteome</keyword>
<dbReference type="AlphaFoldDB" id="A0A3M7RTB2"/>
<accession>A0A3M7RTB2</accession>
<protein>
    <submittedName>
        <fullName evidence="1">Uncharacterized protein</fullName>
    </submittedName>
</protein>
<reference evidence="1 2" key="1">
    <citation type="journal article" date="2018" name="Sci. Rep.">
        <title>Genomic signatures of local adaptation to the degree of environmental predictability in rotifers.</title>
        <authorList>
            <person name="Franch-Gras L."/>
            <person name="Hahn C."/>
            <person name="Garcia-Roger E.M."/>
            <person name="Carmona M.J."/>
            <person name="Serra M."/>
            <person name="Gomez A."/>
        </authorList>
    </citation>
    <scope>NUCLEOTIDE SEQUENCE [LARGE SCALE GENOMIC DNA]</scope>
    <source>
        <strain evidence="1">HYR1</strain>
    </source>
</reference>
<proteinExistence type="predicted"/>
<evidence type="ECO:0000313" key="2">
    <source>
        <dbReference type="Proteomes" id="UP000276133"/>
    </source>
</evidence>
<evidence type="ECO:0000313" key="1">
    <source>
        <dbReference type="EMBL" id="RNA26806.1"/>
    </source>
</evidence>
<sequence>MIWQIAEISWYLGKRFETLDPKQFFINVSYIFLLKKVYKPAFIKEYFYEFCSFIYGLITNHLLNVIENRKVLIENNNNQDMEELSFSSNRTCLYKNYSTKKFNIVQICTKEFQALQKLGNLLHTHFSSLIFTIIDKNFSKCGNVTLGHLKSFCLLEPRVGSTDLKFSNAAFRPCIRLLSRSLAINRLYLFLDSTPVWYALYNEAMYMSSEYLLSKLTKSVCKQTSASVLILLFFLGLFRSLHASNAYHCPFA</sequence>
<organism evidence="1 2">
    <name type="scientific">Brachionus plicatilis</name>
    <name type="common">Marine rotifer</name>
    <name type="synonym">Brachionus muelleri</name>
    <dbReference type="NCBI Taxonomy" id="10195"/>
    <lineage>
        <taxon>Eukaryota</taxon>
        <taxon>Metazoa</taxon>
        <taxon>Spiralia</taxon>
        <taxon>Gnathifera</taxon>
        <taxon>Rotifera</taxon>
        <taxon>Eurotatoria</taxon>
        <taxon>Monogononta</taxon>
        <taxon>Pseudotrocha</taxon>
        <taxon>Ploima</taxon>
        <taxon>Brachionidae</taxon>
        <taxon>Brachionus</taxon>
    </lineage>
</organism>
<dbReference type="Proteomes" id="UP000276133">
    <property type="component" value="Unassembled WGS sequence"/>
</dbReference>
<comment type="caution">
    <text evidence="1">The sequence shown here is derived from an EMBL/GenBank/DDBJ whole genome shotgun (WGS) entry which is preliminary data.</text>
</comment>
<gene>
    <name evidence="1" type="ORF">BpHYR1_000766</name>
</gene>
<dbReference type="EMBL" id="REGN01002671">
    <property type="protein sequence ID" value="RNA26806.1"/>
    <property type="molecule type" value="Genomic_DNA"/>
</dbReference>
<name>A0A3M7RTB2_BRAPC</name>